<keyword evidence="6 8" id="KW-0472">Membrane</keyword>
<feature type="transmembrane region" description="Helical" evidence="8">
    <location>
        <begin position="21"/>
        <end position="40"/>
    </location>
</feature>
<keyword evidence="2" id="KW-0813">Transport</keyword>
<name>A0ABS8BRB0_9RHOB</name>
<evidence type="ECO:0000313" key="10">
    <source>
        <dbReference type="EMBL" id="MCB5198275.1"/>
    </source>
</evidence>
<gene>
    <name evidence="10" type="ORF">LGQ03_03385</name>
</gene>
<comment type="caution">
    <text evidence="10">The sequence shown here is derived from an EMBL/GenBank/DDBJ whole genome shotgun (WGS) entry which is preliminary data.</text>
</comment>
<feature type="transmembrane region" description="Helical" evidence="8">
    <location>
        <begin position="165"/>
        <end position="186"/>
    </location>
</feature>
<evidence type="ECO:0000256" key="4">
    <source>
        <dbReference type="ARBA" id="ARBA00022989"/>
    </source>
</evidence>
<dbReference type="EMBL" id="JAJATZ010000001">
    <property type="protein sequence ID" value="MCB5198275.1"/>
    <property type="molecule type" value="Genomic_DNA"/>
</dbReference>
<dbReference type="PANTHER" id="PTHR11537:SF254">
    <property type="entry name" value="POTASSIUM VOLTAGE-GATED CHANNEL PROTEIN SHAB"/>
    <property type="match status" value="1"/>
</dbReference>
<evidence type="ECO:0000259" key="9">
    <source>
        <dbReference type="Pfam" id="PF07885"/>
    </source>
</evidence>
<feature type="transmembrane region" description="Helical" evidence="8">
    <location>
        <begin position="46"/>
        <end position="67"/>
    </location>
</feature>
<protein>
    <submittedName>
        <fullName evidence="10">Potassium channel family protein</fullName>
    </submittedName>
</protein>
<keyword evidence="4 8" id="KW-1133">Transmembrane helix</keyword>
<dbReference type="Pfam" id="PF07885">
    <property type="entry name" value="Ion_trans_2"/>
    <property type="match status" value="1"/>
</dbReference>
<dbReference type="SUPFAM" id="SSF81324">
    <property type="entry name" value="Voltage-gated potassium channels"/>
    <property type="match status" value="1"/>
</dbReference>
<dbReference type="PANTHER" id="PTHR11537">
    <property type="entry name" value="VOLTAGE-GATED POTASSIUM CHANNEL"/>
    <property type="match status" value="1"/>
</dbReference>
<dbReference type="InterPro" id="IPR028325">
    <property type="entry name" value="VG_K_chnl"/>
</dbReference>
<keyword evidence="3 8" id="KW-0812">Transmembrane</keyword>
<dbReference type="InterPro" id="IPR013099">
    <property type="entry name" value="K_chnl_dom"/>
</dbReference>
<evidence type="ECO:0000256" key="2">
    <source>
        <dbReference type="ARBA" id="ARBA00022448"/>
    </source>
</evidence>
<evidence type="ECO:0000256" key="7">
    <source>
        <dbReference type="ARBA" id="ARBA00023303"/>
    </source>
</evidence>
<evidence type="ECO:0000256" key="8">
    <source>
        <dbReference type="SAM" id="Phobius"/>
    </source>
</evidence>
<sequence length="253" mass="28816">MREWLRDLYKGESPRAVAFRYGLLAFDLVTLAYVIVTSFFPSSPVIFAADLFFGTIILADFCIRAWLTPSWGRALTRMATWADIIAVISFLGPLFAQGLGFLRVLRTLRLLKSYETLRRLRRDFDYFRRHEEVFLATVHLGVFVFVMTGLIYASQVQVNDAINNYADAFYFTVSTLTTTGFGDIVAQGWWGRLLSVVVMIFGVTLFLQLARVLFRPNKVRIECDECGLTKHDRDASHCKHCGTIMHIETDGAV</sequence>
<proteinExistence type="predicted"/>
<dbReference type="GO" id="GO:0034220">
    <property type="term" value="P:monoatomic ion transmembrane transport"/>
    <property type="evidence" value="ECO:0007669"/>
    <property type="project" value="UniProtKB-KW"/>
</dbReference>
<feature type="transmembrane region" description="Helical" evidence="8">
    <location>
        <begin position="133"/>
        <end position="153"/>
    </location>
</feature>
<dbReference type="InterPro" id="IPR027359">
    <property type="entry name" value="Volt_channel_dom_sf"/>
</dbReference>
<feature type="transmembrane region" description="Helical" evidence="8">
    <location>
        <begin position="192"/>
        <end position="214"/>
    </location>
</feature>
<keyword evidence="5" id="KW-0406">Ion transport</keyword>
<evidence type="ECO:0000256" key="6">
    <source>
        <dbReference type="ARBA" id="ARBA00023136"/>
    </source>
</evidence>
<feature type="domain" description="Potassium channel" evidence="9">
    <location>
        <begin position="142"/>
        <end position="214"/>
    </location>
</feature>
<evidence type="ECO:0000256" key="5">
    <source>
        <dbReference type="ARBA" id="ARBA00023065"/>
    </source>
</evidence>
<evidence type="ECO:0000256" key="3">
    <source>
        <dbReference type="ARBA" id="ARBA00022692"/>
    </source>
</evidence>
<feature type="transmembrane region" description="Helical" evidence="8">
    <location>
        <begin position="79"/>
        <end position="102"/>
    </location>
</feature>
<dbReference type="Gene3D" id="1.10.287.70">
    <property type="match status" value="1"/>
</dbReference>
<dbReference type="Gene3D" id="1.20.120.350">
    <property type="entry name" value="Voltage-gated potassium channels. Chain C"/>
    <property type="match status" value="1"/>
</dbReference>
<keyword evidence="7 10" id="KW-0407">Ion channel</keyword>
<dbReference type="RefSeq" id="WP_226747228.1">
    <property type="nucleotide sequence ID" value="NZ_JAJATZ010000001.1"/>
</dbReference>
<dbReference type="Proteomes" id="UP001138961">
    <property type="component" value="Unassembled WGS sequence"/>
</dbReference>
<reference evidence="10" key="1">
    <citation type="submission" date="2021-10" db="EMBL/GenBank/DDBJ databases">
        <title>Loktanella gaetbuli sp. nov., isolated from a tidal flat.</title>
        <authorList>
            <person name="Park S."/>
            <person name="Yoon J.-H."/>
        </authorList>
    </citation>
    <scope>NUCLEOTIDE SEQUENCE</scope>
    <source>
        <strain evidence="10">TSTF-M6</strain>
    </source>
</reference>
<organism evidence="10 11">
    <name type="scientific">Loktanella gaetbuli</name>
    <dbReference type="NCBI Taxonomy" id="2881335"/>
    <lineage>
        <taxon>Bacteria</taxon>
        <taxon>Pseudomonadati</taxon>
        <taxon>Pseudomonadota</taxon>
        <taxon>Alphaproteobacteria</taxon>
        <taxon>Rhodobacterales</taxon>
        <taxon>Roseobacteraceae</taxon>
        <taxon>Loktanella</taxon>
    </lineage>
</organism>
<accession>A0ABS8BRB0</accession>
<evidence type="ECO:0000256" key="1">
    <source>
        <dbReference type="ARBA" id="ARBA00004141"/>
    </source>
</evidence>
<evidence type="ECO:0000313" key="11">
    <source>
        <dbReference type="Proteomes" id="UP001138961"/>
    </source>
</evidence>
<keyword evidence="11" id="KW-1185">Reference proteome</keyword>
<comment type="subcellular location">
    <subcellularLocation>
        <location evidence="1">Membrane</location>
        <topology evidence="1">Multi-pass membrane protein</topology>
    </subcellularLocation>
</comment>